<proteinExistence type="predicted"/>
<organism evidence="2 3">
    <name type="scientific">Parachaetomium inaequale</name>
    <dbReference type="NCBI Taxonomy" id="2588326"/>
    <lineage>
        <taxon>Eukaryota</taxon>
        <taxon>Fungi</taxon>
        <taxon>Dikarya</taxon>
        <taxon>Ascomycota</taxon>
        <taxon>Pezizomycotina</taxon>
        <taxon>Sordariomycetes</taxon>
        <taxon>Sordariomycetidae</taxon>
        <taxon>Sordariales</taxon>
        <taxon>Chaetomiaceae</taxon>
        <taxon>Parachaetomium</taxon>
    </lineage>
</organism>
<evidence type="ECO:0000313" key="3">
    <source>
        <dbReference type="Proteomes" id="UP001303115"/>
    </source>
</evidence>
<dbReference type="Proteomes" id="UP001303115">
    <property type="component" value="Unassembled WGS sequence"/>
</dbReference>
<accession>A0AAN6P654</accession>
<keyword evidence="3" id="KW-1185">Reference proteome</keyword>
<dbReference type="AlphaFoldDB" id="A0AAN6P654"/>
<evidence type="ECO:0000256" key="1">
    <source>
        <dbReference type="SAM" id="MobiDB-lite"/>
    </source>
</evidence>
<sequence>MDNNNGLGGRNNHDMTQPNAGMNHPDDDRNDPSFKQERYKVYWVEHVLPPPAQRRSHFIFVNSRFVPMTPGRCGNQGKKFQVTGNISTAAMTFRVQLCDHPRTSDPTCWFEHIGWVLRENFEGRITAFNGTTPLFPGQQLRTCREWTFDVRNQLVGTGVMEPLRALDQGGDPNPVAGN</sequence>
<evidence type="ECO:0000313" key="2">
    <source>
        <dbReference type="EMBL" id="KAK4032335.1"/>
    </source>
</evidence>
<dbReference type="EMBL" id="MU854622">
    <property type="protein sequence ID" value="KAK4032335.1"/>
    <property type="molecule type" value="Genomic_DNA"/>
</dbReference>
<dbReference type="Pfam" id="PF20174">
    <property type="entry name" value="DUF6540"/>
    <property type="match status" value="1"/>
</dbReference>
<protein>
    <submittedName>
        <fullName evidence="2">Uncharacterized protein</fullName>
    </submittedName>
</protein>
<reference evidence="3" key="1">
    <citation type="journal article" date="2023" name="Mol. Phylogenet. Evol.">
        <title>Genome-scale phylogeny and comparative genomics of the fungal order Sordariales.</title>
        <authorList>
            <person name="Hensen N."/>
            <person name="Bonometti L."/>
            <person name="Westerberg I."/>
            <person name="Brannstrom I.O."/>
            <person name="Guillou S."/>
            <person name="Cros-Aarteil S."/>
            <person name="Calhoun S."/>
            <person name="Haridas S."/>
            <person name="Kuo A."/>
            <person name="Mondo S."/>
            <person name="Pangilinan J."/>
            <person name="Riley R."/>
            <person name="LaButti K."/>
            <person name="Andreopoulos B."/>
            <person name="Lipzen A."/>
            <person name="Chen C."/>
            <person name="Yan M."/>
            <person name="Daum C."/>
            <person name="Ng V."/>
            <person name="Clum A."/>
            <person name="Steindorff A."/>
            <person name="Ohm R.A."/>
            <person name="Martin F."/>
            <person name="Silar P."/>
            <person name="Natvig D.O."/>
            <person name="Lalanne C."/>
            <person name="Gautier V."/>
            <person name="Ament-Velasquez S.L."/>
            <person name="Kruys A."/>
            <person name="Hutchinson M.I."/>
            <person name="Powell A.J."/>
            <person name="Barry K."/>
            <person name="Miller A.N."/>
            <person name="Grigoriev I.V."/>
            <person name="Debuchy R."/>
            <person name="Gladieux P."/>
            <person name="Hiltunen Thoren M."/>
            <person name="Johannesson H."/>
        </authorList>
    </citation>
    <scope>NUCLEOTIDE SEQUENCE [LARGE SCALE GENOMIC DNA]</scope>
    <source>
        <strain evidence="3">CBS 284.82</strain>
    </source>
</reference>
<feature type="region of interest" description="Disordered" evidence="1">
    <location>
        <begin position="1"/>
        <end position="31"/>
    </location>
</feature>
<dbReference type="InterPro" id="IPR046670">
    <property type="entry name" value="DUF6540"/>
</dbReference>
<gene>
    <name evidence="2" type="ORF">C8A01DRAFT_41235</name>
</gene>
<name>A0AAN6P654_9PEZI</name>
<comment type="caution">
    <text evidence="2">The sequence shown here is derived from an EMBL/GenBank/DDBJ whole genome shotgun (WGS) entry which is preliminary data.</text>
</comment>